<dbReference type="Gene3D" id="3.80.10.10">
    <property type="entry name" value="Ribonuclease Inhibitor"/>
    <property type="match status" value="2"/>
</dbReference>
<keyword evidence="3" id="KW-0677">Repeat</keyword>
<keyword evidence="4" id="KW-0969">Cilium</keyword>
<dbReference type="InterPro" id="IPR001611">
    <property type="entry name" value="Leu-rich_rpt"/>
</dbReference>
<comment type="caution">
    <text evidence="6">The sequence shown here is derived from an EMBL/GenBank/DDBJ whole genome shotgun (WGS) entry which is preliminary data.</text>
</comment>
<dbReference type="Pfam" id="PF14580">
    <property type="entry name" value="LRR_9"/>
    <property type="match status" value="1"/>
</dbReference>
<evidence type="ECO:0000256" key="5">
    <source>
        <dbReference type="ARBA" id="ARBA00023273"/>
    </source>
</evidence>
<dbReference type="PANTHER" id="PTHR45973:SF9">
    <property type="entry name" value="LEUCINE-RICH REPEAT-CONTAINING PROTEIN 46"/>
    <property type="match status" value="1"/>
</dbReference>
<dbReference type="PANTHER" id="PTHR45973">
    <property type="entry name" value="PROTEIN PHOSPHATASE 1 REGULATORY SUBUNIT SDS22-RELATED"/>
    <property type="match status" value="1"/>
</dbReference>
<dbReference type="SUPFAM" id="SSF52075">
    <property type="entry name" value="Outer arm dynein light chain 1"/>
    <property type="match status" value="1"/>
</dbReference>
<keyword evidence="2" id="KW-0433">Leucine-rich repeat</keyword>
<evidence type="ECO:0000313" key="6">
    <source>
        <dbReference type="EMBL" id="CAF0859021.1"/>
    </source>
</evidence>
<evidence type="ECO:0000256" key="2">
    <source>
        <dbReference type="ARBA" id="ARBA00022614"/>
    </source>
</evidence>
<dbReference type="InterPro" id="IPR050576">
    <property type="entry name" value="Cilia_flagella_integrity"/>
</dbReference>
<dbReference type="InterPro" id="IPR032675">
    <property type="entry name" value="LRR_dom_sf"/>
</dbReference>
<accession>A0A813WYC0</accession>
<evidence type="ECO:0000313" key="7">
    <source>
        <dbReference type="Proteomes" id="UP000663879"/>
    </source>
</evidence>
<gene>
    <name evidence="6" type="ORF">OXX778_LOCUS9341</name>
</gene>
<dbReference type="Proteomes" id="UP000663879">
    <property type="component" value="Unassembled WGS sequence"/>
</dbReference>
<dbReference type="PROSITE" id="PS51450">
    <property type="entry name" value="LRR"/>
    <property type="match status" value="3"/>
</dbReference>
<comment type="subcellular location">
    <subcellularLocation>
        <location evidence="1">Cell projection</location>
        <location evidence="1">Cilium</location>
    </subcellularLocation>
</comment>
<protein>
    <recommendedName>
        <fullName evidence="8">Leucine-rich repeat-containing protein 9</fullName>
    </recommendedName>
</protein>
<dbReference type="AlphaFoldDB" id="A0A813WYC0"/>
<dbReference type="EMBL" id="CAJNOC010001372">
    <property type="protein sequence ID" value="CAF0859021.1"/>
    <property type="molecule type" value="Genomic_DNA"/>
</dbReference>
<evidence type="ECO:0008006" key="8">
    <source>
        <dbReference type="Google" id="ProtNLM"/>
    </source>
</evidence>
<organism evidence="6 7">
    <name type="scientific">Brachionus calyciflorus</name>
    <dbReference type="NCBI Taxonomy" id="104777"/>
    <lineage>
        <taxon>Eukaryota</taxon>
        <taxon>Metazoa</taxon>
        <taxon>Spiralia</taxon>
        <taxon>Gnathifera</taxon>
        <taxon>Rotifera</taxon>
        <taxon>Eurotatoria</taxon>
        <taxon>Monogononta</taxon>
        <taxon>Pseudotrocha</taxon>
        <taxon>Ploima</taxon>
        <taxon>Brachionidae</taxon>
        <taxon>Brachionus</taxon>
    </lineage>
</organism>
<name>A0A813WYC0_9BILA</name>
<proteinExistence type="predicted"/>
<dbReference type="SMART" id="SM00365">
    <property type="entry name" value="LRR_SD22"/>
    <property type="match status" value="5"/>
</dbReference>
<feature type="non-terminal residue" evidence="6">
    <location>
        <position position="1"/>
    </location>
</feature>
<evidence type="ECO:0000256" key="3">
    <source>
        <dbReference type="ARBA" id="ARBA00022737"/>
    </source>
</evidence>
<evidence type="ECO:0000256" key="4">
    <source>
        <dbReference type="ARBA" id="ARBA00023069"/>
    </source>
</evidence>
<sequence length="540" mass="63207">MISAFEAEQILDDLCYTNGINFTELKATKVNDSVRCIEMFFNGFPQIIHMDKFPNLTELKIIDQELTTITGLETCLNLTDLWISECKLMKISGLKNCRNLKKLFLYSNKLTKIENLENLNLEVLWLCDNKISVIEGIDHMTELVELNLARNLIRKIGNSLKNLKNVEILNLSANLIENFQEITYLQNLPNLKNLCFKDPQYGQNPVTVLCNYSLYVIYHLPGLLSLDTLPISNKMVKELADSTINKKKLWYYMRLNTVKRELDEMILLAKRIKYKNSQTYFDQKSNINLHLKEIYKQLHILSLNKEQNESQISEKESLIKPLQEKLKEIEQNLNYIKSLFKKCLENLHLEAEVKKNFIIMELENGGNIRFDFSTSKNDGWSKLCHELITSRFCSSDYASKSINGIRIKRVFRVTNRVLIAKYEEKLLIDVDESDYINNKPSVRKKIEYLMYCWRNNFGSQKDELYHIIRNGFSDPALYKEKGYEEAIPFTNNLYTSDMNRIENNRKQSNSKTNNNLAYKNGYILLCKVYTNRIIEHTTGP</sequence>
<evidence type="ECO:0000256" key="1">
    <source>
        <dbReference type="ARBA" id="ARBA00004138"/>
    </source>
</evidence>
<dbReference type="OrthoDB" id="6146667at2759"/>
<keyword evidence="7" id="KW-1185">Reference proteome</keyword>
<reference evidence="6" key="1">
    <citation type="submission" date="2021-02" db="EMBL/GenBank/DDBJ databases">
        <authorList>
            <person name="Nowell W R."/>
        </authorList>
    </citation>
    <scope>NUCLEOTIDE SEQUENCE</scope>
    <source>
        <strain evidence="6">Ploen Becks lab</strain>
    </source>
</reference>
<dbReference type="Gene3D" id="3.90.228.10">
    <property type="match status" value="1"/>
</dbReference>
<keyword evidence="5" id="KW-0966">Cell projection</keyword>